<reference evidence="5" key="1">
    <citation type="journal article" date="2019" name="Int. J. Syst. Evol. Microbiol.">
        <title>The Global Catalogue of Microorganisms (GCM) 10K type strain sequencing project: providing services to taxonomists for standard genome sequencing and annotation.</title>
        <authorList>
            <consortium name="The Broad Institute Genomics Platform"/>
            <consortium name="The Broad Institute Genome Sequencing Center for Infectious Disease"/>
            <person name="Wu L."/>
            <person name="Ma J."/>
        </authorList>
    </citation>
    <scope>NUCLEOTIDE SEQUENCE [LARGE SCALE GENOMIC DNA]</scope>
    <source>
        <strain evidence="5">JCM 18126</strain>
    </source>
</reference>
<keyword evidence="4" id="KW-0645">Protease</keyword>
<dbReference type="EMBL" id="BAABIL010000263">
    <property type="protein sequence ID" value="GAA4978729.1"/>
    <property type="molecule type" value="Genomic_DNA"/>
</dbReference>
<evidence type="ECO:0000256" key="1">
    <source>
        <dbReference type="SAM" id="SignalP"/>
    </source>
</evidence>
<keyword evidence="4" id="KW-0378">Hydrolase</keyword>
<dbReference type="Gene3D" id="3.40.630.10">
    <property type="entry name" value="Zn peptidases"/>
    <property type="match status" value="1"/>
</dbReference>
<dbReference type="SUPFAM" id="SSF52025">
    <property type="entry name" value="PA domain"/>
    <property type="match status" value="1"/>
</dbReference>
<protein>
    <submittedName>
        <fullName evidence="4">Aminopeptidase PaaP</fullName>
    </submittedName>
</protein>
<organism evidence="4 5">
    <name type="scientific">Kineococcus glutinatus</name>
    <dbReference type="NCBI Taxonomy" id="1070872"/>
    <lineage>
        <taxon>Bacteria</taxon>
        <taxon>Bacillati</taxon>
        <taxon>Actinomycetota</taxon>
        <taxon>Actinomycetes</taxon>
        <taxon>Kineosporiales</taxon>
        <taxon>Kineosporiaceae</taxon>
        <taxon>Kineococcus</taxon>
    </lineage>
</organism>
<dbReference type="InterPro" id="IPR007484">
    <property type="entry name" value="Peptidase_M28"/>
</dbReference>
<dbReference type="InterPro" id="IPR003137">
    <property type="entry name" value="PA_domain"/>
</dbReference>
<feature type="domain" description="Peptidase M28" evidence="3">
    <location>
        <begin position="253"/>
        <end position="471"/>
    </location>
</feature>
<dbReference type="RefSeq" id="WP_345712269.1">
    <property type="nucleotide sequence ID" value="NZ_BAABIL010000263.1"/>
</dbReference>
<keyword evidence="1" id="KW-0732">Signal</keyword>
<dbReference type="PANTHER" id="PTHR12147:SF26">
    <property type="entry name" value="PEPTIDASE M28 DOMAIN-CONTAINING PROTEIN"/>
    <property type="match status" value="1"/>
</dbReference>
<gene>
    <name evidence="4" type="primary">paaP</name>
    <name evidence="4" type="ORF">GCM10023225_19150</name>
</gene>
<dbReference type="Pfam" id="PF02225">
    <property type="entry name" value="PA"/>
    <property type="match status" value="1"/>
</dbReference>
<feature type="domain" description="PA" evidence="2">
    <location>
        <begin position="129"/>
        <end position="227"/>
    </location>
</feature>
<keyword evidence="5" id="KW-1185">Reference proteome</keyword>
<evidence type="ECO:0000259" key="3">
    <source>
        <dbReference type="Pfam" id="PF04389"/>
    </source>
</evidence>
<keyword evidence="4" id="KW-0031">Aminopeptidase</keyword>
<dbReference type="SUPFAM" id="SSF53187">
    <property type="entry name" value="Zn-dependent exopeptidases"/>
    <property type="match status" value="1"/>
</dbReference>
<feature type="signal peptide" evidence="1">
    <location>
        <begin position="1"/>
        <end position="26"/>
    </location>
</feature>
<evidence type="ECO:0000259" key="2">
    <source>
        <dbReference type="Pfam" id="PF02225"/>
    </source>
</evidence>
<feature type="chain" id="PRO_5046262748" evidence="1">
    <location>
        <begin position="27"/>
        <end position="506"/>
    </location>
</feature>
<sequence>MRKTPTLAVAALTATAVLVPASSASAVDEVDTSRLREAVTTSGVLAHLRAFQRIANQNEGTRASGTAGYDRSVDYVQRRLEAAGYSVRLQPFEFPFFQETAEPVLSQVAPAPLDLETGTFTFSGSGDVTAPVVGVDLTFPPTGTANTTTSGCEPEDFDGFPSGAVALIQRGTCTYGQKATNAAAAGAAAAVIFNEGQPGRQELSPGTLGNPVAIPVVGLSYADAEALAARAEAGPTTVRVSTQTVNEVRETYNVLADSATGDTDRIIVVGAHLDSVPEGPGINDNGSGAAAILEIAEEMAKLGITNRQRLRFAFWGAEEEGLLGSEHYVATLDDDALGRIYANLNFDMLGSPNYVRFVYDGNGDSAEGAPAGPPGSAQIEEVFTSYFAGRGLATAPTTFDGRSDYGPFIAAGIPAGGLFSGAEGIKTEEQAAVFGGTAGEAYDSCYHQACDDITNISTKGLGELTDGAAHAVLTAARTRTGLYEDLSRRKAERVAVERTALDTAAA</sequence>
<accession>A0ABP9HU22</accession>
<dbReference type="InterPro" id="IPR046450">
    <property type="entry name" value="PA_dom_sf"/>
</dbReference>
<dbReference type="Proteomes" id="UP001501195">
    <property type="component" value="Unassembled WGS sequence"/>
</dbReference>
<proteinExistence type="predicted"/>
<evidence type="ECO:0000313" key="4">
    <source>
        <dbReference type="EMBL" id="GAA4978729.1"/>
    </source>
</evidence>
<name>A0ABP9HU22_9ACTN</name>
<dbReference type="GO" id="GO:0004177">
    <property type="term" value="F:aminopeptidase activity"/>
    <property type="evidence" value="ECO:0007669"/>
    <property type="project" value="UniProtKB-KW"/>
</dbReference>
<dbReference type="InterPro" id="IPR045175">
    <property type="entry name" value="M28_fam"/>
</dbReference>
<dbReference type="Gene3D" id="3.50.30.30">
    <property type="match status" value="1"/>
</dbReference>
<comment type="caution">
    <text evidence="4">The sequence shown here is derived from an EMBL/GenBank/DDBJ whole genome shotgun (WGS) entry which is preliminary data.</text>
</comment>
<dbReference type="PANTHER" id="PTHR12147">
    <property type="entry name" value="METALLOPEPTIDASE M28 FAMILY MEMBER"/>
    <property type="match status" value="1"/>
</dbReference>
<evidence type="ECO:0000313" key="5">
    <source>
        <dbReference type="Proteomes" id="UP001501195"/>
    </source>
</evidence>
<dbReference type="Pfam" id="PF04389">
    <property type="entry name" value="Peptidase_M28"/>
    <property type="match status" value="1"/>
</dbReference>